<sequence>MKKWLNRLIGGTDGGAPASTAPAPVADTAAAAPADTGVDLAWYRWLTASGEPDTGGGDGAVLLERLHALARDPAGAAGLVPRVPEVVPQLLHSLADEGASTADLARQVAQDVVLVAEVIREANSAYYRPITPVKNAEAAIVMLGENGLRMLLARIAFRPVINMPADRFVRHAIPRVWDQSVKCALAASLMAPGLSTGVFECYLAGLMQNLGLVIGLRLAGQLRSEGLLPGAPGFAPAFVPALLDASRQLSAAIALHWDFPRDVAEAIAAAGQPGAAHLAQALAQGDRIAKLRMLVDAHVLGENDALVSDGLSSFQRRCFGKLDGLEH</sequence>
<dbReference type="PANTHER" id="PTHR33525:SF6">
    <property type="entry name" value="HDOD DOMAIN-CONTAINING PROTEIN"/>
    <property type="match status" value="1"/>
</dbReference>
<dbReference type="InterPro" id="IPR013976">
    <property type="entry name" value="HDOD"/>
</dbReference>
<dbReference type="InterPro" id="IPR052340">
    <property type="entry name" value="RNase_Y/CdgJ"/>
</dbReference>
<feature type="domain" description="HDOD" evidence="1">
    <location>
        <begin position="80"/>
        <end position="273"/>
    </location>
</feature>
<name>A0A7Z2VZV5_9BURK</name>
<dbReference type="EMBL" id="CP051685">
    <property type="protein sequence ID" value="QJE01927.1"/>
    <property type="molecule type" value="Genomic_DNA"/>
</dbReference>
<evidence type="ECO:0000313" key="3">
    <source>
        <dbReference type="Proteomes" id="UP000502415"/>
    </source>
</evidence>
<proteinExistence type="predicted"/>
<dbReference type="PROSITE" id="PS51833">
    <property type="entry name" value="HDOD"/>
    <property type="match status" value="1"/>
</dbReference>
<dbReference type="PANTHER" id="PTHR33525">
    <property type="match status" value="1"/>
</dbReference>
<accession>A0A7Z2VZV5</accession>
<dbReference type="Gene3D" id="1.10.3210.10">
    <property type="entry name" value="Hypothetical protein af1432"/>
    <property type="match status" value="1"/>
</dbReference>
<dbReference type="KEGG" id="mfy:HH212_19445"/>
<gene>
    <name evidence="2" type="ORF">HH212_19445</name>
</gene>
<dbReference type="AlphaFoldDB" id="A0A7Z2VZV5"/>
<dbReference type="Pfam" id="PF08668">
    <property type="entry name" value="HDOD"/>
    <property type="match status" value="1"/>
</dbReference>
<protein>
    <submittedName>
        <fullName evidence="2">HDOD domain-containing protein</fullName>
    </submittedName>
</protein>
<dbReference type="RefSeq" id="WP_170204014.1">
    <property type="nucleotide sequence ID" value="NZ_CP051685.1"/>
</dbReference>
<dbReference type="Proteomes" id="UP000502415">
    <property type="component" value="Chromosome"/>
</dbReference>
<evidence type="ECO:0000313" key="2">
    <source>
        <dbReference type="EMBL" id="QJE01927.1"/>
    </source>
</evidence>
<organism evidence="2 3">
    <name type="scientific">Massilia forsythiae</name>
    <dbReference type="NCBI Taxonomy" id="2728020"/>
    <lineage>
        <taxon>Bacteria</taxon>
        <taxon>Pseudomonadati</taxon>
        <taxon>Pseudomonadota</taxon>
        <taxon>Betaproteobacteria</taxon>
        <taxon>Burkholderiales</taxon>
        <taxon>Oxalobacteraceae</taxon>
        <taxon>Telluria group</taxon>
        <taxon>Massilia</taxon>
    </lineage>
</organism>
<keyword evidence="3" id="KW-1185">Reference proteome</keyword>
<dbReference type="SUPFAM" id="SSF109604">
    <property type="entry name" value="HD-domain/PDEase-like"/>
    <property type="match status" value="1"/>
</dbReference>
<evidence type="ECO:0000259" key="1">
    <source>
        <dbReference type="PROSITE" id="PS51833"/>
    </source>
</evidence>
<reference evidence="2 3" key="1">
    <citation type="submission" date="2020-04" db="EMBL/GenBank/DDBJ databases">
        <title>Genome sequencing of novel species.</title>
        <authorList>
            <person name="Heo J."/>
            <person name="Kim S.-J."/>
            <person name="Kim J.-S."/>
            <person name="Hong S.-B."/>
            <person name="Kwon S.-W."/>
        </authorList>
    </citation>
    <scope>NUCLEOTIDE SEQUENCE [LARGE SCALE GENOMIC DNA]</scope>
    <source>
        <strain evidence="2 3">GN2-R2</strain>
    </source>
</reference>